<protein>
    <recommendedName>
        <fullName evidence="1">ParB-like N-terminal domain-containing protein</fullName>
    </recommendedName>
</protein>
<reference evidence="2 3" key="1">
    <citation type="journal article" date="2013" name="PLoS ONE">
        <title>Enrichment and Genome Sequence of the Group I.1a Ammonia-Oxidizing Archaeon ?Ca. Nitrosotenuis uzonensis? Representing a Clade Globally.</title>
        <authorList>
            <person name="Lebedeva E.V."/>
            <person name="Hatzenpichler R."/>
            <person name="Pelletier E."/>
            <person name="Schuster N."/>
            <person name="Hauzmayer S."/>
            <person name="Bulaev A."/>
            <person name="Grigor'eva N.V."/>
            <person name="Galushko A."/>
            <person name="Schmid M."/>
            <person name="Palatinszky M."/>
            <person name="Le Paslier D."/>
            <person name="Daims H."/>
            <person name="Wagner M."/>
        </authorList>
    </citation>
    <scope>NUCLEOTIDE SEQUENCE [LARGE SCALE GENOMIC DNA]</scope>
    <source>
        <strain evidence="2 3">N4</strain>
    </source>
</reference>
<dbReference type="Pfam" id="PF02195">
    <property type="entry name" value="ParB_N"/>
    <property type="match status" value="1"/>
</dbReference>
<dbReference type="STRING" id="1407055.NITUZ_30352"/>
<evidence type="ECO:0000313" key="3">
    <source>
        <dbReference type="Proteomes" id="UP000018159"/>
    </source>
</evidence>
<keyword evidence="3" id="KW-1185">Reference proteome</keyword>
<dbReference type="OrthoDB" id="10408at2157"/>
<dbReference type="RefSeq" id="WP_048195640.1">
    <property type="nucleotide sequence ID" value="NZ_CBTY010000008.1"/>
</dbReference>
<evidence type="ECO:0000313" key="2">
    <source>
        <dbReference type="EMBL" id="CDI05660.1"/>
    </source>
</evidence>
<dbReference type="InterPro" id="IPR036086">
    <property type="entry name" value="ParB/Sulfiredoxin_sf"/>
</dbReference>
<feature type="domain" description="ParB-like N-terminal" evidence="1">
    <location>
        <begin position="4"/>
        <end position="96"/>
    </location>
</feature>
<dbReference type="Gene3D" id="3.90.1530.10">
    <property type="entry name" value="Conserved hypothetical protein from pyrococcus furiosus pfu- 392566-001, ParB domain"/>
    <property type="match status" value="1"/>
</dbReference>
<sequence length="316" mass="36382">MKIEQIQIGRLNENPWRFRVLSDADYHNMVYAVKERGDDALSPPIVAQIGNKLYIVDGHSRVAAAAEAGLKKITCKITETVTDHHQLRIMSFQLNREGYSNPLPLSDMVYEDMTLLGDIRKVADAYGISEDYITSLLKIKDLHDDTKLVIQKIIKVAKRKYQFLLSQITPSHLAGLTRLSPDKQVEVVDWIFQDIMYGPSDESLISIPSIYEIINEIEKITNQKEKKTYKKKTGGSRVDEIPFVCKCGSKYDITKAGEVYEYVEQNNVIVKRQFNVNRTSKVYTSANYTRKELKNMIEKFDDEFELTLIVSKREDR</sequence>
<dbReference type="Proteomes" id="UP000018159">
    <property type="component" value="Unassembled WGS sequence"/>
</dbReference>
<dbReference type="SMART" id="SM00470">
    <property type="entry name" value="ParB"/>
    <property type="match status" value="1"/>
</dbReference>
<proteinExistence type="predicted"/>
<comment type="caution">
    <text evidence="2">The sequence shown here is derived from an EMBL/GenBank/DDBJ whole genome shotgun (WGS) entry which is preliminary data.</text>
</comment>
<accession>V6AT26</accession>
<dbReference type="SUPFAM" id="SSF110849">
    <property type="entry name" value="ParB/Sulfiredoxin"/>
    <property type="match status" value="1"/>
</dbReference>
<dbReference type="AlphaFoldDB" id="V6AT26"/>
<dbReference type="EMBL" id="CBTY010000008">
    <property type="protein sequence ID" value="CDI05660.1"/>
    <property type="molecule type" value="Genomic_DNA"/>
</dbReference>
<gene>
    <name evidence="2" type="ORF">NITUZ_30352</name>
</gene>
<organism evidence="2 3">
    <name type="scientific">Candidatus Nitrosotenuis uzonensis</name>
    <dbReference type="NCBI Taxonomy" id="1407055"/>
    <lineage>
        <taxon>Archaea</taxon>
        <taxon>Nitrososphaerota</taxon>
        <taxon>Candidatus Nitrosotenuis</taxon>
    </lineage>
</organism>
<name>V6AT26_9ARCH</name>
<evidence type="ECO:0000259" key="1">
    <source>
        <dbReference type="SMART" id="SM00470"/>
    </source>
</evidence>
<dbReference type="InterPro" id="IPR003115">
    <property type="entry name" value="ParB_N"/>
</dbReference>